<organism evidence="1 2">
    <name type="scientific">Trifolium medium</name>
    <dbReference type="NCBI Taxonomy" id="97028"/>
    <lineage>
        <taxon>Eukaryota</taxon>
        <taxon>Viridiplantae</taxon>
        <taxon>Streptophyta</taxon>
        <taxon>Embryophyta</taxon>
        <taxon>Tracheophyta</taxon>
        <taxon>Spermatophyta</taxon>
        <taxon>Magnoliopsida</taxon>
        <taxon>eudicotyledons</taxon>
        <taxon>Gunneridae</taxon>
        <taxon>Pentapetalae</taxon>
        <taxon>rosids</taxon>
        <taxon>fabids</taxon>
        <taxon>Fabales</taxon>
        <taxon>Fabaceae</taxon>
        <taxon>Papilionoideae</taxon>
        <taxon>50 kb inversion clade</taxon>
        <taxon>NPAAA clade</taxon>
        <taxon>Hologalegina</taxon>
        <taxon>IRL clade</taxon>
        <taxon>Trifolieae</taxon>
        <taxon>Trifolium</taxon>
    </lineage>
</organism>
<keyword evidence="2" id="KW-1185">Reference proteome</keyword>
<evidence type="ECO:0000313" key="1">
    <source>
        <dbReference type="EMBL" id="MCH96090.1"/>
    </source>
</evidence>
<protein>
    <submittedName>
        <fullName evidence="1">Beclin 1 protein</fullName>
    </submittedName>
</protein>
<comment type="caution">
    <text evidence="1">The sequence shown here is derived from an EMBL/GenBank/DDBJ whole genome shotgun (WGS) entry which is preliminary data.</text>
</comment>
<accession>A0A392N8G4</accession>
<proteinExistence type="predicted"/>
<reference evidence="1 2" key="1">
    <citation type="journal article" date="2018" name="Front. Plant Sci.">
        <title>Red Clover (Trifolium pratense) and Zigzag Clover (T. medium) - A Picture of Genomic Similarities and Differences.</title>
        <authorList>
            <person name="Dluhosova J."/>
            <person name="Istvanek J."/>
            <person name="Nedelnik J."/>
            <person name="Repkova J."/>
        </authorList>
    </citation>
    <scope>NUCLEOTIDE SEQUENCE [LARGE SCALE GENOMIC DNA]</scope>
    <source>
        <strain evidence="2">cv. 10/8</strain>
        <tissue evidence="1">Leaf</tissue>
    </source>
</reference>
<dbReference type="AlphaFoldDB" id="A0A392N8G4"/>
<name>A0A392N8G4_9FABA</name>
<dbReference type="Proteomes" id="UP000265520">
    <property type="component" value="Unassembled WGS sequence"/>
</dbReference>
<feature type="non-terminal residue" evidence="1">
    <location>
        <position position="49"/>
    </location>
</feature>
<dbReference type="EMBL" id="LXQA010031478">
    <property type="protein sequence ID" value="MCH96090.1"/>
    <property type="molecule type" value="Genomic_DNA"/>
</dbReference>
<evidence type="ECO:0000313" key="2">
    <source>
        <dbReference type="Proteomes" id="UP000265520"/>
    </source>
</evidence>
<sequence>MRDTKKGRSRSLPVDPNVPRWVCQNCRNPLCIVGVDSYADKFFNDPSRS</sequence>